<dbReference type="RefSeq" id="WP_336349056.1">
    <property type="nucleotide sequence ID" value="NZ_JAZAQL010000001.1"/>
</dbReference>
<feature type="compositionally biased region" description="Acidic residues" evidence="1">
    <location>
        <begin position="353"/>
        <end position="374"/>
    </location>
</feature>
<gene>
    <name evidence="2" type="ORF">ACFQGB_04220</name>
</gene>
<keyword evidence="3" id="KW-1185">Reference proteome</keyword>
<proteinExistence type="predicted"/>
<sequence length="403" mass="40866">MKAKSTLLAALVVVATIATPAAAALTTSSTDATNTADAKAYAGTHVSYDVQGDAVVNYTVDGETMVDSVAVESESDYEERTDASGSVGLGTVVELDGLGLEMGASSKTEATVRTEGAAEIVTHDNADGTFVVKSGDGGQYVHANVGADADAEATADDRVVVETDDGNTSTFIVVGDGNVTVNEEGNVTANLGSDAQLVFRSSGEERSEDDKQVERMIANGTATAEVYVMEEGGETVEDTVTYGEGTTVETSAEAEHTVNVTVERSKSQGKVVVTHVSEAAVGATDSLDVTVDGDAAAKAESYSALRAAANGGDEAKYRVVQDASAQAEGQATVLVAFDHFSERSASISGSETTNDDGSDSDDGSDGDDGTDDGDAGSGMPGFGVTAALGALVAASFVALRVRE</sequence>
<organism evidence="2 3">
    <name type="scientific">Halorubellus litoreus</name>
    <dbReference type="NCBI Taxonomy" id="755308"/>
    <lineage>
        <taxon>Archaea</taxon>
        <taxon>Methanobacteriati</taxon>
        <taxon>Methanobacteriota</taxon>
        <taxon>Stenosarchaea group</taxon>
        <taxon>Halobacteria</taxon>
        <taxon>Halobacteriales</taxon>
        <taxon>Halorubellaceae</taxon>
        <taxon>Halorubellus</taxon>
    </lineage>
</organism>
<dbReference type="Proteomes" id="UP001596395">
    <property type="component" value="Unassembled WGS sequence"/>
</dbReference>
<dbReference type="EMBL" id="JBHSXN010000001">
    <property type="protein sequence ID" value="MFC6952060.1"/>
    <property type="molecule type" value="Genomic_DNA"/>
</dbReference>
<accession>A0ABD5V903</accession>
<name>A0ABD5V903_9EURY</name>
<evidence type="ECO:0000256" key="1">
    <source>
        <dbReference type="SAM" id="MobiDB-lite"/>
    </source>
</evidence>
<evidence type="ECO:0000313" key="3">
    <source>
        <dbReference type="Proteomes" id="UP001596395"/>
    </source>
</evidence>
<evidence type="ECO:0000313" key="2">
    <source>
        <dbReference type="EMBL" id="MFC6952060.1"/>
    </source>
</evidence>
<reference evidence="2 3" key="1">
    <citation type="journal article" date="2019" name="Int. J. Syst. Evol. Microbiol.">
        <title>The Global Catalogue of Microorganisms (GCM) 10K type strain sequencing project: providing services to taxonomists for standard genome sequencing and annotation.</title>
        <authorList>
            <consortium name="The Broad Institute Genomics Platform"/>
            <consortium name="The Broad Institute Genome Sequencing Center for Infectious Disease"/>
            <person name="Wu L."/>
            <person name="Ma J."/>
        </authorList>
    </citation>
    <scope>NUCLEOTIDE SEQUENCE [LARGE SCALE GENOMIC DNA]</scope>
    <source>
        <strain evidence="2 3">GX26</strain>
    </source>
</reference>
<dbReference type="AlphaFoldDB" id="A0ABD5V903"/>
<protein>
    <recommendedName>
        <fullName evidence="4">PGF-CTERM protein</fullName>
    </recommendedName>
</protein>
<evidence type="ECO:0008006" key="4">
    <source>
        <dbReference type="Google" id="ProtNLM"/>
    </source>
</evidence>
<comment type="caution">
    <text evidence="2">The sequence shown here is derived from an EMBL/GenBank/DDBJ whole genome shotgun (WGS) entry which is preliminary data.</text>
</comment>
<feature type="region of interest" description="Disordered" evidence="1">
    <location>
        <begin position="344"/>
        <end position="379"/>
    </location>
</feature>